<comment type="subunit">
    <text evidence="2">Homodimer.</text>
</comment>
<dbReference type="HAMAP" id="MF_00274">
    <property type="entry name" value="DNA_YbaB_EbfC"/>
    <property type="match status" value="1"/>
</dbReference>
<accession>A0A0P1MCW1</accession>
<dbReference type="AlphaFoldDB" id="A0A0P1LMF4"/>
<name>A0A0P1LMF4_9BACT</name>
<dbReference type="InterPro" id="IPR004401">
    <property type="entry name" value="YbaB/EbfC"/>
</dbReference>
<accession>A0A0P1P901</accession>
<dbReference type="OrthoDB" id="9809370at2"/>
<dbReference type="SUPFAM" id="SSF82607">
    <property type="entry name" value="YbaB-like"/>
    <property type="match status" value="1"/>
</dbReference>
<dbReference type="PIRSF" id="PIRSF004555">
    <property type="entry name" value="UCP004555"/>
    <property type="match status" value="1"/>
</dbReference>
<accession>A0A0P1LTJ8</accession>
<dbReference type="EMBL" id="FAOP01000015">
    <property type="protein sequence ID" value="CUU09248.1"/>
    <property type="molecule type" value="Genomic_DNA"/>
</dbReference>
<dbReference type="Proteomes" id="UP000182011">
    <property type="component" value="Unassembled WGS sequence"/>
</dbReference>
<evidence type="ECO:0000313" key="4">
    <source>
        <dbReference type="EMBL" id="CUS87654.1"/>
    </source>
</evidence>
<dbReference type="PANTHER" id="PTHR33449:SF1">
    <property type="entry name" value="NUCLEOID-ASSOCIATED PROTEIN YBAB"/>
    <property type="match status" value="1"/>
</dbReference>
<accession>A0A0P1M416</accession>
<accession>A0A0P1LMF4</accession>
<keyword evidence="2" id="KW-0963">Cytoplasm</keyword>
<accession>A0A0P1LED8</accession>
<accession>A0A0S4NDU7</accession>
<keyword evidence="1 2" id="KW-0238">DNA-binding</keyword>
<accession>A0A0N7MVJ9</accession>
<reference evidence="5 6" key="1">
    <citation type="submission" date="2015-11" db="EMBL/GenBank/DDBJ databases">
        <authorList>
            <person name="Zhang Y."/>
            <person name="Guo Z."/>
        </authorList>
    </citation>
    <scope>NUCLEOTIDE SEQUENCE [LARGE SCALE GENOMIC DNA]</scope>
    <source>
        <strain evidence="5">JGI-4</strain>
    </source>
</reference>
<feature type="coiled-coil region" evidence="3">
    <location>
        <begin position="5"/>
        <end position="34"/>
    </location>
</feature>
<comment type="similarity">
    <text evidence="2">Belongs to the YbaB/EbfC family.</text>
</comment>
<proteinExistence type="inferred from homology"/>
<dbReference type="Pfam" id="PF02575">
    <property type="entry name" value="YbaB_DNA_bd"/>
    <property type="match status" value="1"/>
</dbReference>
<evidence type="ECO:0000256" key="3">
    <source>
        <dbReference type="SAM" id="Coils"/>
    </source>
</evidence>
<comment type="subcellular location">
    <subcellularLocation>
        <location evidence="2">Cytoplasm</location>
        <location evidence="2">Nucleoid</location>
    </subcellularLocation>
</comment>
<evidence type="ECO:0000256" key="1">
    <source>
        <dbReference type="ARBA" id="ARBA00023125"/>
    </source>
</evidence>
<keyword evidence="3" id="KW-0175">Coiled coil</keyword>
<dbReference type="PANTHER" id="PTHR33449">
    <property type="entry name" value="NUCLEOID-ASSOCIATED PROTEIN YBAB"/>
    <property type="match status" value="1"/>
</dbReference>
<evidence type="ECO:0000313" key="5">
    <source>
        <dbReference type="EMBL" id="CUU09248.1"/>
    </source>
</evidence>
<gene>
    <name evidence="5" type="ORF">JGI4_02319</name>
    <name evidence="4" type="ORF">JGI8_01124</name>
</gene>
<comment type="function">
    <text evidence="2">Binds to DNA and alters its conformation. May be involved in regulation of gene expression, nucleoid organization and DNA protection.</text>
</comment>
<dbReference type="InterPro" id="IPR036894">
    <property type="entry name" value="YbaB-like_sf"/>
</dbReference>
<keyword evidence="7" id="KW-1185">Reference proteome</keyword>
<evidence type="ECO:0000313" key="7">
    <source>
        <dbReference type="Proteomes" id="UP000182200"/>
    </source>
</evidence>
<dbReference type="GO" id="GO:0043590">
    <property type="term" value="C:bacterial nucleoid"/>
    <property type="evidence" value="ECO:0007669"/>
    <property type="project" value="UniProtKB-UniRule"/>
</dbReference>
<accession>A0A0P1L857</accession>
<evidence type="ECO:0000313" key="6">
    <source>
        <dbReference type="Proteomes" id="UP000182011"/>
    </source>
</evidence>
<accession>A0A0P1LZF1</accession>
<evidence type="ECO:0000256" key="2">
    <source>
        <dbReference type="HAMAP-Rule" id="MF_00274"/>
    </source>
</evidence>
<sequence length="114" mass="12364">MKPDLKAIFKQIEKVQEELEKVQAELEKKTVTEEAGGGMVKVTANGKREIIKIEIDKEVVNPDDVEMLEDLLVAAVNKALQSADKMINEEIAKATSGLLPGLGGLPFGFPGFKA</sequence>
<organism evidence="5 6">
    <name type="scientific">Candidatus Kryptonium thompsonii</name>
    <dbReference type="NCBI Taxonomy" id="1633631"/>
    <lineage>
        <taxon>Bacteria</taxon>
        <taxon>Pseudomonadati</taxon>
        <taxon>Candidatus Kryptoniota</taxon>
        <taxon>Candidatus Kryptonium</taxon>
    </lineage>
</organism>
<dbReference type="RefSeq" id="WP_047133228.1">
    <property type="nucleotide sequence ID" value="NZ_CZVI01000013.1"/>
</dbReference>
<dbReference type="GO" id="GO:0003677">
    <property type="term" value="F:DNA binding"/>
    <property type="evidence" value="ECO:0007669"/>
    <property type="project" value="UniProtKB-UniRule"/>
</dbReference>
<dbReference type="EMBL" id="CZVI01000013">
    <property type="protein sequence ID" value="CUS87654.1"/>
    <property type="molecule type" value="Genomic_DNA"/>
</dbReference>
<dbReference type="STRING" id="1633631.GCA_001442925_02308"/>
<protein>
    <recommendedName>
        <fullName evidence="2">Nucleoid-associated protein JGI4_02319</fullName>
    </recommendedName>
</protein>
<reference evidence="4 7" key="2">
    <citation type="submission" date="2015-11" db="EMBL/GenBank/DDBJ databases">
        <authorList>
            <person name="Varghese N."/>
        </authorList>
    </citation>
    <scope>NUCLEOTIDE SEQUENCE [LARGE SCALE GENOMIC DNA]</scope>
    <source>
        <strain evidence="4 7">JGI-8</strain>
    </source>
</reference>
<dbReference type="NCBIfam" id="TIGR00103">
    <property type="entry name" value="DNA_YbaB_EbfC"/>
    <property type="match status" value="1"/>
</dbReference>
<dbReference type="Gene3D" id="3.30.1310.10">
    <property type="entry name" value="Nucleoid-associated protein YbaB-like domain"/>
    <property type="match status" value="1"/>
</dbReference>
<accession>A0A0N7MX55</accession>
<dbReference type="Proteomes" id="UP000182200">
    <property type="component" value="Unassembled WGS sequence"/>
</dbReference>
<dbReference type="GO" id="GO:0005829">
    <property type="term" value="C:cytosol"/>
    <property type="evidence" value="ECO:0007669"/>
    <property type="project" value="TreeGrafter"/>
</dbReference>